<dbReference type="Pfam" id="PF20714">
    <property type="entry name" value="HTH_64"/>
    <property type="match status" value="1"/>
</dbReference>
<dbReference type="InterPro" id="IPR036388">
    <property type="entry name" value="WH-like_DNA-bd_sf"/>
</dbReference>
<evidence type="ECO:0000256" key="6">
    <source>
        <dbReference type="ARBA" id="ARBA00023125"/>
    </source>
</evidence>
<organism evidence="11 12">
    <name type="scientific">Shouchella clausii</name>
    <name type="common">Alkalihalobacillus clausii</name>
    <dbReference type="NCBI Taxonomy" id="79880"/>
    <lineage>
        <taxon>Bacteria</taxon>
        <taxon>Bacillati</taxon>
        <taxon>Bacillota</taxon>
        <taxon>Bacilli</taxon>
        <taxon>Bacillales</taxon>
        <taxon>Bacillaceae</taxon>
        <taxon>Shouchella</taxon>
    </lineage>
</organism>
<dbReference type="PANTHER" id="PTHR45526">
    <property type="entry name" value="TRANSCRIPTIONAL REGULATORY PROTEIN DPIA"/>
    <property type="match status" value="1"/>
</dbReference>
<dbReference type="PROSITE" id="PS50110">
    <property type="entry name" value="RESPONSE_REGULATORY"/>
    <property type="match status" value="1"/>
</dbReference>
<feature type="domain" description="Response regulatory" evidence="10">
    <location>
        <begin position="2"/>
        <end position="119"/>
    </location>
</feature>
<comment type="caution">
    <text evidence="11">The sequence shown here is derived from an EMBL/GenBank/DDBJ whole genome shotgun (WGS) entry which is preliminary data.</text>
</comment>
<feature type="modified residue" description="4-aspartylphosphate" evidence="9">
    <location>
        <position position="54"/>
    </location>
</feature>
<dbReference type="InterPro" id="IPR001789">
    <property type="entry name" value="Sig_transdc_resp-reg_receiver"/>
</dbReference>
<evidence type="ECO:0000256" key="1">
    <source>
        <dbReference type="ARBA" id="ARBA00004496"/>
    </source>
</evidence>
<dbReference type="InterPro" id="IPR051271">
    <property type="entry name" value="2C-system_Tx_regulators"/>
</dbReference>
<evidence type="ECO:0000256" key="5">
    <source>
        <dbReference type="ARBA" id="ARBA00023015"/>
    </source>
</evidence>
<dbReference type="Proteomes" id="UP000216133">
    <property type="component" value="Unassembled WGS sequence"/>
</dbReference>
<dbReference type="RefSeq" id="WP_095319301.1">
    <property type="nucleotide sequence ID" value="NZ_CP155470.1"/>
</dbReference>
<dbReference type="GO" id="GO:0005737">
    <property type="term" value="C:cytoplasm"/>
    <property type="evidence" value="ECO:0007669"/>
    <property type="project" value="UniProtKB-SubCell"/>
</dbReference>
<keyword evidence="8" id="KW-0804">Transcription</keyword>
<sequence length="229" mass="26084">MKAIIAEDDYRVAMIHKEYLNSYREVVVVGHALKGTELLSQLQKQPDIDLLLLDLYFPDISRLELLQKVRANHPKLDIIIVSASDDASMLQQAKRQGVYAFLKKPVDVRLFRETISDYLKERAFLSEPGQTFSNSDAKRVLGGGKYSQAKSVDNLLPSGIDAITLDRVYTALKGEQNGLTIEETCEAVGVSRTTARRYLEHLVREQHIRTHLNYGVIGRPERRYMLKRP</sequence>
<proteinExistence type="predicted"/>
<name>A0A268S3S2_SHOCL</name>
<dbReference type="PANTHER" id="PTHR45526:SF6">
    <property type="entry name" value="TRANSCRIPTIONAL REGULATORY PROTEIN CITT"/>
    <property type="match status" value="1"/>
</dbReference>
<dbReference type="Pfam" id="PF00072">
    <property type="entry name" value="Response_reg"/>
    <property type="match status" value="1"/>
</dbReference>
<protein>
    <recommendedName>
        <fullName evidence="10">Response regulatory domain-containing protein</fullName>
    </recommendedName>
</protein>
<evidence type="ECO:0000256" key="3">
    <source>
        <dbReference type="ARBA" id="ARBA00022553"/>
    </source>
</evidence>
<evidence type="ECO:0000256" key="8">
    <source>
        <dbReference type="ARBA" id="ARBA00023163"/>
    </source>
</evidence>
<dbReference type="PIRSF" id="PIRSF006171">
    <property type="entry name" value="RR_citrat_malat"/>
    <property type="match status" value="1"/>
</dbReference>
<comment type="subcellular location">
    <subcellularLocation>
        <location evidence="1">Cytoplasm</location>
    </subcellularLocation>
</comment>
<evidence type="ECO:0000256" key="9">
    <source>
        <dbReference type="PROSITE-ProRule" id="PRU00169"/>
    </source>
</evidence>
<dbReference type="GO" id="GO:0003700">
    <property type="term" value="F:DNA-binding transcription factor activity"/>
    <property type="evidence" value="ECO:0007669"/>
    <property type="project" value="InterPro"/>
</dbReference>
<dbReference type="GO" id="GO:0003677">
    <property type="term" value="F:DNA binding"/>
    <property type="evidence" value="ECO:0007669"/>
    <property type="project" value="UniProtKB-KW"/>
</dbReference>
<keyword evidence="4" id="KW-0902">Two-component regulatory system</keyword>
<reference evidence="11 12" key="1">
    <citation type="submission" date="2017-07" db="EMBL/GenBank/DDBJ databases">
        <title>Isolation and whole genome analysis of endospore-forming bacteria from heroin.</title>
        <authorList>
            <person name="Kalinowski J."/>
            <person name="Ahrens B."/>
            <person name="Al-Dilaimi A."/>
            <person name="Winkler A."/>
            <person name="Wibberg D."/>
            <person name="Schleenbecker U."/>
            <person name="Ruckert C."/>
            <person name="Wolfel R."/>
            <person name="Grass G."/>
        </authorList>
    </citation>
    <scope>NUCLEOTIDE SEQUENCE [LARGE SCALE GENOMIC DNA]</scope>
    <source>
        <strain evidence="11 12">7523-2</strain>
    </source>
</reference>
<dbReference type="AlphaFoldDB" id="A0A268S3S2"/>
<keyword evidence="5" id="KW-0805">Transcription regulation</keyword>
<evidence type="ECO:0000313" key="11">
    <source>
        <dbReference type="EMBL" id="PAF26576.1"/>
    </source>
</evidence>
<dbReference type="InterPro" id="IPR048714">
    <property type="entry name" value="DpiA-like_HTH"/>
</dbReference>
<gene>
    <name evidence="11" type="ORF">CHH61_08140</name>
</gene>
<evidence type="ECO:0000259" key="10">
    <source>
        <dbReference type="PROSITE" id="PS50110"/>
    </source>
</evidence>
<keyword evidence="7" id="KW-0010">Activator</keyword>
<dbReference type="InterPro" id="IPR011006">
    <property type="entry name" value="CheY-like_superfamily"/>
</dbReference>
<dbReference type="Gene3D" id="3.40.50.2300">
    <property type="match status" value="1"/>
</dbReference>
<keyword evidence="6" id="KW-0238">DNA-binding</keyword>
<dbReference type="Gene3D" id="1.10.10.10">
    <property type="entry name" value="Winged helix-like DNA-binding domain superfamily/Winged helix DNA-binding domain"/>
    <property type="match status" value="1"/>
</dbReference>
<dbReference type="InterPro" id="IPR024187">
    <property type="entry name" value="Sig_transdc_resp-reg_cit/mal"/>
</dbReference>
<keyword evidence="2" id="KW-0963">Cytoplasm</keyword>
<dbReference type="EMBL" id="NPBS01000035">
    <property type="protein sequence ID" value="PAF26576.1"/>
    <property type="molecule type" value="Genomic_DNA"/>
</dbReference>
<evidence type="ECO:0000256" key="4">
    <source>
        <dbReference type="ARBA" id="ARBA00023012"/>
    </source>
</evidence>
<dbReference type="SUPFAM" id="SSF52172">
    <property type="entry name" value="CheY-like"/>
    <property type="match status" value="1"/>
</dbReference>
<accession>A0A268S3S2</accession>
<dbReference type="GO" id="GO:0000156">
    <property type="term" value="F:phosphorelay response regulator activity"/>
    <property type="evidence" value="ECO:0007669"/>
    <property type="project" value="TreeGrafter"/>
</dbReference>
<evidence type="ECO:0000313" key="12">
    <source>
        <dbReference type="Proteomes" id="UP000216133"/>
    </source>
</evidence>
<evidence type="ECO:0000256" key="7">
    <source>
        <dbReference type="ARBA" id="ARBA00023159"/>
    </source>
</evidence>
<evidence type="ECO:0000256" key="2">
    <source>
        <dbReference type="ARBA" id="ARBA00022490"/>
    </source>
</evidence>
<dbReference type="SMART" id="SM00448">
    <property type="entry name" value="REC"/>
    <property type="match status" value="1"/>
</dbReference>
<keyword evidence="3 9" id="KW-0597">Phosphoprotein</keyword>